<dbReference type="Proteomes" id="UP000828941">
    <property type="component" value="Chromosome 2"/>
</dbReference>
<evidence type="ECO:0000313" key="2">
    <source>
        <dbReference type="Proteomes" id="UP000828941"/>
    </source>
</evidence>
<protein>
    <submittedName>
        <fullName evidence="1">Uncharacterized protein</fullName>
    </submittedName>
</protein>
<keyword evidence="2" id="KW-1185">Reference proteome</keyword>
<name>A0ACB9Q5T4_BAUVA</name>
<organism evidence="1 2">
    <name type="scientific">Bauhinia variegata</name>
    <name type="common">Purple orchid tree</name>
    <name type="synonym">Phanera variegata</name>
    <dbReference type="NCBI Taxonomy" id="167791"/>
    <lineage>
        <taxon>Eukaryota</taxon>
        <taxon>Viridiplantae</taxon>
        <taxon>Streptophyta</taxon>
        <taxon>Embryophyta</taxon>
        <taxon>Tracheophyta</taxon>
        <taxon>Spermatophyta</taxon>
        <taxon>Magnoliopsida</taxon>
        <taxon>eudicotyledons</taxon>
        <taxon>Gunneridae</taxon>
        <taxon>Pentapetalae</taxon>
        <taxon>rosids</taxon>
        <taxon>fabids</taxon>
        <taxon>Fabales</taxon>
        <taxon>Fabaceae</taxon>
        <taxon>Cercidoideae</taxon>
        <taxon>Cercideae</taxon>
        <taxon>Bauhiniinae</taxon>
        <taxon>Bauhinia</taxon>
    </lineage>
</organism>
<gene>
    <name evidence="1" type="ORF">L6164_003117</name>
</gene>
<comment type="caution">
    <text evidence="1">The sequence shown here is derived from an EMBL/GenBank/DDBJ whole genome shotgun (WGS) entry which is preliminary data.</text>
</comment>
<dbReference type="EMBL" id="CM039427">
    <property type="protein sequence ID" value="KAI4354230.1"/>
    <property type="molecule type" value="Genomic_DNA"/>
</dbReference>
<accession>A0ACB9Q5T4</accession>
<reference evidence="1 2" key="1">
    <citation type="journal article" date="2022" name="DNA Res.">
        <title>Chromosomal-level genome assembly of the orchid tree Bauhinia variegata (Leguminosae; Cercidoideae) supports the allotetraploid origin hypothesis of Bauhinia.</title>
        <authorList>
            <person name="Zhong Y."/>
            <person name="Chen Y."/>
            <person name="Zheng D."/>
            <person name="Pang J."/>
            <person name="Liu Y."/>
            <person name="Luo S."/>
            <person name="Meng S."/>
            <person name="Qian L."/>
            <person name="Wei D."/>
            <person name="Dai S."/>
            <person name="Zhou R."/>
        </authorList>
    </citation>
    <scope>NUCLEOTIDE SEQUENCE [LARGE SCALE GENOMIC DNA]</scope>
    <source>
        <strain evidence="1">BV-YZ2020</strain>
    </source>
</reference>
<proteinExistence type="predicted"/>
<evidence type="ECO:0000313" key="1">
    <source>
        <dbReference type="EMBL" id="KAI4354230.1"/>
    </source>
</evidence>
<sequence length="156" mass="18844">MASPLYREWRRCPHRQPILHPHHHHCLHHHRHRHHHHRHHHHCYHFFPPCAHHNHHLHSPFQENLKFSLPLPQKPDSFIPLPIRNNPNVGAAEYQEANSSAAQISQELEHLELDEEEDDVDEPIFVLTDEWRDFFAKSEARRRLEKKQSKKKGKKM</sequence>